<sequence length="150" mass="16032">MTLLFAPCFGRMVTPMRLARPIYPIRKHLASSASKPRSFPCGSSLTPSGLMAPSQRFTCLRLTLRPPLLLALDLIARRNPSDLAGVVVIRSLNLQTMVHVEIGEARLSDPDRCLILGVTGQGAPTPLTSAVNRPIHARGSGIGSAASRPN</sequence>
<accession>A0AAN9N237</accession>
<organism evidence="1 2">
    <name type="scientific">Canavalia gladiata</name>
    <name type="common">Sword bean</name>
    <name type="synonym">Dolichos gladiatus</name>
    <dbReference type="NCBI Taxonomy" id="3824"/>
    <lineage>
        <taxon>Eukaryota</taxon>
        <taxon>Viridiplantae</taxon>
        <taxon>Streptophyta</taxon>
        <taxon>Embryophyta</taxon>
        <taxon>Tracheophyta</taxon>
        <taxon>Spermatophyta</taxon>
        <taxon>Magnoliopsida</taxon>
        <taxon>eudicotyledons</taxon>
        <taxon>Gunneridae</taxon>
        <taxon>Pentapetalae</taxon>
        <taxon>rosids</taxon>
        <taxon>fabids</taxon>
        <taxon>Fabales</taxon>
        <taxon>Fabaceae</taxon>
        <taxon>Papilionoideae</taxon>
        <taxon>50 kb inversion clade</taxon>
        <taxon>NPAAA clade</taxon>
        <taxon>indigoferoid/millettioid clade</taxon>
        <taxon>Phaseoleae</taxon>
        <taxon>Canavalia</taxon>
    </lineage>
</organism>
<reference evidence="1 2" key="1">
    <citation type="submission" date="2024-01" db="EMBL/GenBank/DDBJ databases">
        <title>The genomes of 5 underutilized Papilionoideae crops provide insights into root nodulation and disease resistanc.</title>
        <authorList>
            <person name="Jiang F."/>
        </authorList>
    </citation>
    <scope>NUCLEOTIDE SEQUENCE [LARGE SCALE GENOMIC DNA]</scope>
    <source>
        <strain evidence="1">LVBAO_FW01</strain>
        <tissue evidence="1">Leaves</tissue>
    </source>
</reference>
<evidence type="ECO:0000313" key="1">
    <source>
        <dbReference type="EMBL" id="KAK7362289.1"/>
    </source>
</evidence>
<dbReference type="AlphaFoldDB" id="A0AAN9N237"/>
<comment type="caution">
    <text evidence="1">The sequence shown here is derived from an EMBL/GenBank/DDBJ whole genome shotgun (WGS) entry which is preliminary data.</text>
</comment>
<evidence type="ECO:0000313" key="2">
    <source>
        <dbReference type="Proteomes" id="UP001367508"/>
    </source>
</evidence>
<name>A0AAN9N237_CANGL</name>
<dbReference type="Proteomes" id="UP001367508">
    <property type="component" value="Unassembled WGS sequence"/>
</dbReference>
<protein>
    <submittedName>
        <fullName evidence="1">Uncharacterized protein</fullName>
    </submittedName>
</protein>
<keyword evidence="2" id="KW-1185">Reference proteome</keyword>
<dbReference type="EMBL" id="JAYMYQ010000001">
    <property type="protein sequence ID" value="KAK7362289.1"/>
    <property type="molecule type" value="Genomic_DNA"/>
</dbReference>
<gene>
    <name evidence="1" type="ORF">VNO77_04399</name>
</gene>
<proteinExistence type="predicted"/>